<name>A0A8S8ZLX2_SORMA</name>
<keyword evidence="1" id="KW-0175">Coiled coil</keyword>
<evidence type="ECO:0000259" key="3">
    <source>
        <dbReference type="Pfam" id="PF25540"/>
    </source>
</evidence>
<sequence length="612" mass="69031">MNNHYPPPNGHGRNGQPDRRSSSNGYDGSGHQDQPPLDGHAISAPQDDLDFYVSHHFQTNLNQYNALHDNLNEGLSLLLNVNRDQRDKIQQQEQRINSLSSKADLFKRFSEDFECRVHELEAENRDLKARNQLLMNDRSNAFGCLIIDGDGSLFRDDYLALGEEGGREAAHKLHSELKAYLELVNPKDHIKDIVAKVFINVEGLSRAMMESGIIHEEDMLTKFGRGFSQAQPFFEFIDVGRGKEKADLKATRHFEFMVHLKQCKRVMLAACHDNGYATYLEEYRWASDKITLVETSPAVSGVAKLHKYFAFQKFPNIFRSELLLTKRRSHPSHPLSTPFGPIQVPPSPPPTYATKAQEPASGKKNQPETPSGIQKPNGACPSAGHLKGAPPSSAPVKRPSQTQAVESLAPALAGPQNRDRQSTDDDGYQTVGRPRRSTAHAYIQVGRHASSNGPVIGNSRNPQRNNGLFFYLNTNNQRIDYPFCRSHEAQGRKGVEDRTSKSNRNLCNGYHLIRRCRHEADSRNGTCDYVHEVDPPLTYEERTYLWYKARSVVCKNGSGCKDDYCLAGHHCAWGKDCRYKSDCWFKHTHGMDLERAFIVYEGDPIPKPYSKA</sequence>
<comment type="caution">
    <text evidence="5">The sequence shown here is derived from an EMBL/GenBank/DDBJ whole genome shotgun (WGS) entry which is preliminary data.</text>
</comment>
<reference evidence="5 6" key="1">
    <citation type="submission" date="2017-07" db="EMBL/GenBank/DDBJ databases">
        <title>Genome sequence of the Sordaria macrospora wild type strain R19027.</title>
        <authorList>
            <person name="Nowrousian M."/>
            <person name="Teichert I."/>
            <person name="Kueck U."/>
        </authorList>
    </citation>
    <scope>NUCLEOTIDE SEQUENCE [LARGE SCALE GENOMIC DNA]</scope>
    <source>
        <strain evidence="5 6">R19027</strain>
        <tissue evidence="5">Mycelium</tissue>
    </source>
</reference>
<evidence type="ECO:0000313" key="6">
    <source>
        <dbReference type="Proteomes" id="UP000433876"/>
    </source>
</evidence>
<proteinExistence type="predicted"/>
<feature type="domain" description="Tandem CCCH zinc finger" evidence="4">
    <location>
        <begin position="545"/>
        <end position="594"/>
    </location>
</feature>
<evidence type="ECO:0008006" key="7">
    <source>
        <dbReference type="Google" id="ProtNLM"/>
    </source>
</evidence>
<feature type="domain" description="DUF7923" evidence="3">
    <location>
        <begin position="139"/>
        <end position="318"/>
    </location>
</feature>
<gene>
    <name evidence="5" type="ORF">SMACR_07988</name>
</gene>
<dbReference type="Proteomes" id="UP000433876">
    <property type="component" value="Unassembled WGS sequence"/>
</dbReference>
<dbReference type="PANTHER" id="PTHR37543:SF1">
    <property type="entry name" value="CCCH ZINC FINGER DNA BINDING PROTEIN (AFU_ORTHOLOGUE AFUA_5G12760)"/>
    <property type="match status" value="1"/>
</dbReference>
<dbReference type="InterPro" id="IPR057654">
    <property type="entry name" value="Znf-CCCH_tandem"/>
</dbReference>
<organism evidence="5 6">
    <name type="scientific">Sordaria macrospora</name>
    <dbReference type="NCBI Taxonomy" id="5147"/>
    <lineage>
        <taxon>Eukaryota</taxon>
        <taxon>Fungi</taxon>
        <taxon>Dikarya</taxon>
        <taxon>Ascomycota</taxon>
        <taxon>Pezizomycotina</taxon>
        <taxon>Sordariomycetes</taxon>
        <taxon>Sordariomycetidae</taxon>
        <taxon>Sordariales</taxon>
        <taxon>Sordariaceae</taxon>
        <taxon>Sordaria</taxon>
    </lineage>
</organism>
<feature type="region of interest" description="Disordered" evidence="2">
    <location>
        <begin position="1"/>
        <end position="44"/>
    </location>
</feature>
<accession>A0A8S8ZLX2</accession>
<protein>
    <recommendedName>
        <fullName evidence="7">C3H1-type domain-containing protein</fullName>
    </recommendedName>
</protein>
<evidence type="ECO:0000259" key="4">
    <source>
        <dbReference type="Pfam" id="PF25543"/>
    </source>
</evidence>
<dbReference type="InterPro" id="IPR057683">
    <property type="entry name" value="DUF7923"/>
</dbReference>
<dbReference type="Pfam" id="PF25543">
    <property type="entry name" value="zf-CCCH_tandem"/>
    <property type="match status" value="1"/>
</dbReference>
<evidence type="ECO:0000256" key="2">
    <source>
        <dbReference type="SAM" id="MobiDB-lite"/>
    </source>
</evidence>
<dbReference type="PANTHER" id="PTHR37543">
    <property type="entry name" value="CCCH ZINC FINGER DNA BINDING PROTEIN (AFU_ORTHOLOGUE AFUA_5G12760)"/>
    <property type="match status" value="1"/>
</dbReference>
<evidence type="ECO:0000256" key="1">
    <source>
        <dbReference type="SAM" id="Coils"/>
    </source>
</evidence>
<dbReference type="AlphaFoldDB" id="A0A8S8ZLX2"/>
<dbReference type="Pfam" id="PF25540">
    <property type="entry name" value="DUF7923"/>
    <property type="match status" value="1"/>
</dbReference>
<dbReference type="VEuPathDB" id="FungiDB:SMAC_07988"/>
<feature type="coiled-coil region" evidence="1">
    <location>
        <begin position="75"/>
        <end position="137"/>
    </location>
</feature>
<feature type="compositionally biased region" description="Polar residues" evidence="2">
    <location>
        <begin position="363"/>
        <end position="374"/>
    </location>
</feature>
<dbReference type="EMBL" id="NMPR01000138">
    <property type="protein sequence ID" value="KAA8629385.1"/>
    <property type="molecule type" value="Genomic_DNA"/>
</dbReference>
<evidence type="ECO:0000313" key="5">
    <source>
        <dbReference type="EMBL" id="KAA8629385.1"/>
    </source>
</evidence>
<feature type="region of interest" description="Disordered" evidence="2">
    <location>
        <begin position="329"/>
        <end position="436"/>
    </location>
</feature>